<dbReference type="Gene3D" id="2.160.20.10">
    <property type="entry name" value="Single-stranded right-handed beta-helix, Pectin lyase-like"/>
    <property type="match status" value="1"/>
</dbReference>
<dbReference type="EMBL" id="BART01039363">
    <property type="protein sequence ID" value="GAH13222.1"/>
    <property type="molecule type" value="Genomic_DNA"/>
</dbReference>
<comment type="caution">
    <text evidence="1">The sequence shown here is derived from an EMBL/GenBank/DDBJ whole genome shotgun (WGS) entry which is preliminary data.</text>
</comment>
<organism evidence="1">
    <name type="scientific">marine sediment metagenome</name>
    <dbReference type="NCBI Taxonomy" id="412755"/>
    <lineage>
        <taxon>unclassified sequences</taxon>
        <taxon>metagenomes</taxon>
        <taxon>ecological metagenomes</taxon>
    </lineage>
</organism>
<sequence length="122" mass="13233">EFALSAFTILFLVIPCQARTITVDDDGPPADFNNIRDAINYSWHGDTVIVRPGTYNENIFFNGRAITLTSEDPDDPNVVKSTIITASSGYSVTFDFGESSKSVITGFTITGRGIHCYASSPT</sequence>
<reference evidence="1" key="1">
    <citation type="journal article" date="2014" name="Front. Microbiol.">
        <title>High frequency of phylogenetically diverse reductive dehalogenase-homologous genes in deep subseafloor sedimentary metagenomes.</title>
        <authorList>
            <person name="Kawai M."/>
            <person name="Futagami T."/>
            <person name="Toyoda A."/>
            <person name="Takaki Y."/>
            <person name="Nishi S."/>
            <person name="Hori S."/>
            <person name="Arai W."/>
            <person name="Tsubouchi T."/>
            <person name="Morono Y."/>
            <person name="Uchiyama I."/>
            <person name="Ito T."/>
            <person name="Fujiyama A."/>
            <person name="Inagaki F."/>
            <person name="Takami H."/>
        </authorList>
    </citation>
    <scope>NUCLEOTIDE SEQUENCE</scope>
    <source>
        <strain evidence="1">Expedition CK06-06</strain>
    </source>
</reference>
<name>X1CZC1_9ZZZZ</name>
<protein>
    <recommendedName>
        <fullName evidence="2">DUF1565 domain-containing protein</fullName>
    </recommendedName>
</protein>
<dbReference type="AlphaFoldDB" id="X1CZC1"/>
<evidence type="ECO:0000313" key="1">
    <source>
        <dbReference type="EMBL" id="GAH13222.1"/>
    </source>
</evidence>
<accession>X1CZC1</accession>
<dbReference type="InterPro" id="IPR011050">
    <property type="entry name" value="Pectin_lyase_fold/virulence"/>
</dbReference>
<proteinExistence type="predicted"/>
<gene>
    <name evidence="1" type="ORF">S01H4_64741</name>
</gene>
<feature type="non-terminal residue" evidence="1">
    <location>
        <position position="122"/>
    </location>
</feature>
<dbReference type="InterPro" id="IPR012334">
    <property type="entry name" value="Pectin_lyas_fold"/>
</dbReference>
<dbReference type="SUPFAM" id="SSF51126">
    <property type="entry name" value="Pectin lyase-like"/>
    <property type="match status" value="1"/>
</dbReference>
<feature type="non-terminal residue" evidence="1">
    <location>
        <position position="1"/>
    </location>
</feature>
<evidence type="ECO:0008006" key="2">
    <source>
        <dbReference type="Google" id="ProtNLM"/>
    </source>
</evidence>